<evidence type="ECO:0000259" key="1">
    <source>
        <dbReference type="Pfam" id="PF12867"/>
    </source>
</evidence>
<evidence type="ECO:0000313" key="2">
    <source>
        <dbReference type="EMBL" id="RWU08672.1"/>
    </source>
</evidence>
<dbReference type="Proteomes" id="UP000284120">
    <property type="component" value="Unassembled WGS sequence"/>
</dbReference>
<dbReference type="Pfam" id="PF12867">
    <property type="entry name" value="DinB_2"/>
    <property type="match status" value="1"/>
</dbReference>
<evidence type="ECO:0000313" key="3">
    <source>
        <dbReference type="Proteomes" id="UP000284120"/>
    </source>
</evidence>
<reference evidence="2 3" key="1">
    <citation type="submission" date="2018-06" db="EMBL/GenBank/DDBJ databases">
        <title>Pedobacter endophyticus sp. nov., an endophytic bacterium isolated from a leaf of Triticum aestivum.</title>
        <authorList>
            <person name="Zhang L."/>
        </authorList>
    </citation>
    <scope>NUCLEOTIDE SEQUENCE [LARGE SCALE GENOMIC DNA]</scope>
    <source>
        <strain evidence="2 3">CM134L-2</strain>
    </source>
</reference>
<dbReference type="Gene3D" id="1.20.120.450">
    <property type="entry name" value="dinb family like domain"/>
    <property type="match status" value="1"/>
</dbReference>
<sequence length="201" mass="23315">MNEIVRAMEKKAFITDLYQRTEKILNLAIEQYQNLDEEALSFAVDEQSWSIAQCLAHLNTYGHYYLPKMEIILAKPNQVSRAAYVPGWLGSYFVKMMDIDKQKKYKAAKQHQPQVKNAYAEVTEFIDQQETFLKYIKAFEVVDVNNIKIPISISKLVKLRLGDVLAFMVMHNERHIHQIRNIQRAHSNALTKRTVSATLAL</sequence>
<dbReference type="SUPFAM" id="SSF109854">
    <property type="entry name" value="DinB/YfiT-like putative metalloenzymes"/>
    <property type="match status" value="1"/>
</dbReference>
<dbReference type="OrthoDB" id="1524454at2"/>
<comment type="caution">
    <text evidence="2">The sequence shown here is derived from an EMBL/GenBank/DDBJ whole genome shotgun (WGS) entry which is preliminary data.</text>
</comment>
<accession>A0A3S3R7J3</accession>
<dbReference type="InterPro" id="IPR024775">
    <property type="entry name" value="DinB-like"/>
</dbReference>
<proteinExistence type="predicted"/>
<feature type="domain" description="DinB-like" evidence="1">
    <location>
        <begin position="33"/>
        <end position="179"/>
    </location>
</feature>
<keyword evidence="3" id="KW-1185">Reference proteome</keyword>
<dbReference type="InterPro" id="IPR034660">
    <property type="entry name" value="DinB/YfiT-like"/>
</dbReference>
<dbReference type="RefSeq" id="WP_113647185.1">
    <property type="nucleotide sequence ID" value="NZ_QMHN01000002.1"/>
</dbReference>
<dbReference type="EMBL" id="SAYW01000002">
    <property type="protein sequence ID" value="RWU08672.1"/>
    <property type="molecule type" value="Genomic_DNA"/>
</dbReference>
<protein>
    <submittedName>
        <fullName evidence="2">DinB family protein</fullName>
    </submittedName>
</protein>
<gene>
    <name evidence="2" type="ORF">DPV69_09915</name>
</gene>
<organism evidence="2 3">
    <name type="scientific">Pedobacter chitinilyticus</name>
    <dbReference type="NCBI Taxonomy" id="2233776"/>
    <lineage>
        <taxon>Bacteria</taxon>
        <taxon>Pseudomonadati</taxon>
        <taxon>Bacteroidota</taxon>
        <taxon>Sphingobacteriia</taxon>
        <taxon>Sphingobacteriales</taxon>
        <taxon>Sphingobacteriaceae</taxon>
        <taxon>Pedobacter</taxon>
    </lineage>
</organism>
<dbReference type="AlphaFoldDB" id="A0A3S3R7J3"/>
<name>A0A3S3R7J3_9SPHI</name>